<protein>
    <recommendedName>
        <fullName evidence="1">BIG2 domain-containing protein</fullName>
    </recommendedName>
</protein>
<dbReference type="AlphaFoldDB" id="A0AAW3JWG9"/>
<dbReference type="EMBL" id="LLKB01000001">
    <property type="protein sequence ID" value="KQC86646.1"/>
    <property type="molecule type" value="Genomic_DNA"/>
</dbReference>
<dbReference type="Gene3D" id="2.60.40.1080">
    <property type="match status" value="1"/>
</dbReference>
<dbReference type="InterPro" id="IPR008964">
    <property type="entry name" value="Invasin/intimin_cell_adhesion"/>
</dbReference>
<dbReference type="Pfam" id="PF02368">
    <property type="entry name" value="Big_2"/>
    <property type="match status" value="1"/>
</dbReference>
<gene>
    <name evidence="2" type="ORF">APZ18_05625</name>
</gene>
<accession>A0AAW3JWG9</accession>
<keyword evidence="3" id="KW-1185">Reference proteome</keyword>
<dbReference type="SMART" id="SM00635">
    <property type="entry name" value="BID_2"/>
    <property type="match status" value="1"/>
</dbReference>
<reference evidence="2 3" key="1">
    <citation type="submission" date="2015-10" db="EMBL/GenBank/DDBJ databases">
        <title>Butyribacter intestini gen. nov., sp. nov., a butyric acid-producing bacterium of the family Lachnospiraceae isolated from the human faeces.</title>
        <authorList>
            <person name="Zou Y."/>
            <person name="Xue W."/>
            <person name="Luo G."/>
            <person name="Lv M."/>
        </authorList>
    </citation>
    <scope>NUCLEOTIDE SEQUENCE [LARGE SCALE GENOMIC DNA]</scope>
    <source>
        <strain evidence="2 3">TF01-11</strain>
    </source>
</reference>
<dbReference type="SUPFAM" id="SSF49373">
    <property type="entry name" value="Invasin/intimin cell-adhesion fragments"/>
    <property type="match status" value="1"/>
</dbReference>
<comment type="caution">
    <text evidence="2">The sequence shown here is derived from an EMBL/GenBank/DDBJ whole genome shotgun (WGS) entry which is preliminary data.</text>
</comment>
<feature type="domain" description="BIG2" evidence="1">
    <location>
        <begin position="9"/>
        <end position="86"/>
    </location>
</feature>
<organism evidence="2 3">
    <name type="scientific">Butyribacter intestini</name>
    <dbReference type="NCBI Taxonomy" id="1703332"/>
    <lineage>
        <taxon>Bacteria</taxon>
        <taxon>Bacillati</taxon>
        <taxon>Bacillota</taxon>
        <taxon>Clostridia</taxon>
        <taxon>Lachnospirales</taxon>
        <taxon>Lachnospiraceae</taxon>
        <taxon>Butyribacter</taxon>
    </lineage>
</organism>
<dbReference type="InterPro" id="IPR003343">
    <property type="entry name" value="Big_2"/>
</dbReference>
<name>A0AAW3JWG9_9FIRM</name>
<evidence type="ECO:0000313" key="3">
    <source>
        <dbReference type="Proteomes" id="UP000050833"/>
    </source>
</evidence>
<evidence type="ECO:0000259" key="1">
    <source>
        <dbReference type="SMART" id="SM00635"/>
    </source>
</evidence>
<proteinExistence type="predicted"/>
<dbReference type="RefSeq" id="WP_055942423.1">
    <property type="nucleotide sequence ID" value="NZ_JAQDCV010000001.1"/>
</dbReference>
<sequence length="90" mass="9738">MPSSLSYKEKSKIRFDKTKLSLNAGDRDKLSIAYSDIDTTGQNVKWSSDNDDVVSVDIAGNITSYKSGKAMVKAKLGDAEADCEVTVLSD</sequence>
<dbReference type="Proteomes" id="UP000050833">
    <property type="component" value="Unassembled WGS sequence"/>
</dbReference>
<evidence type="ECO:0000313" key="2">
    <source>
        <dbReference type="EMBL" id="KQC86646.1"/>
    </source>
</evidence>